<dbReference type="Gene3D" id="3.90.550.10">
    <property type="entry name" value="Spore Coat Polysaccharide Biosynthesis Protein SpsA, Chain A"/>
    <property type="match status" value="1"/>
</dbReference>
<accession>A0A1L9QWA7</accession>
<proteinExistence type="predicted"/>
<name>A0A1L9QWA7_9CYAN</name>
<dbReference type="InterPro" id="IPR029044">
    <property type="entry name" value="Nucleotide-diphossugar_trans"/>
</dbReference>
<organism evidence="1 2">
    <name type="scientific">Roseofilum reptotaenium AO1-A</name>
    <dbReference type="NCBI Taxonomy" id="1925591"/>
    <lineage>
        <taxon>Bacteria</taxon>
        <taxon>Bacillati</taxon>
        <taxon>Cyanobacteriota</taxon>
        <taxon>Cyanophyceae</taxon>
        <taxon>Desertifilales</taxon>
        <taxon>Desertifilaceae</taxon>
        <taxon>Roseofilum</taxon>
    </lineage>
</organism>
<evidence type="ECO:0000313" key="1">
    <source>
        <dbReference type="EMBL" id="OJJ26985.1"/>
    </source>
</evidence>
<dbReference type="SUPFAM" id="SSF53448">
    <property type="entry name" value="Nucleotide-diphospho-sugar transferases"/>
    <property type="match status" value="1"/>
</dbReference>
<dbReference type="AlphaFoldDB" id="A0A1L9QWA7"/>
<dbReference type="EMBL" id="MLAW01000003">
    <property type="protein sequence ID" value="OJJ26985.1"/>
    <property type="molecule type" value="Genomic_DNA"/>
</dbReference>
<dbReference type="InterPro" id="IPR054619">
    <property type="entry name" value="Npun_R2821-like"/>
</dbReference>
<comment type="caution">
    <text evidence="1">The sequence shown here is derived from an EMBL/GenBank/DDBJ whole genome shotgun (WGS) entry which is preliminary data.</text>
</comment>
<protein>
    <submittedName>
        <fullName evidence="1">Sugar transferase</fullName>
    </submittedName>
</protein>
<sequence>MTHGIYTSANDVVYDQLVALLNSIEVNVGADTPVCVIAYDDRLDRVKAEISRRKNVELLNDPDIFAPWEEFSYEVWKAHPNVLQQWESQGIQGVRRIGMNRRYCAFDPKSPFEKFVYFDADVLVLNSLDFVFEELNHHDFVVYDFQYKDPSHIYNVESSKLFQIFPQERIHREIFCAGFYGSKRGLLSVEQRNELVTYLQAGEAEILYPSAPNQSVLNYMTMRSGLDIYNFSLHLPKEQITGCSVTSPHFMERDHLLYDKEAQLTYLHYIGLSSKVFTRLCAGENLDFPYRELFLHYRYLHEPENRPQFVGKPKPYNPPPTFMQKVFRKLGLKKSRK</sequence>
<keyword evidence="1" id="KW-0808">Transferase</keyword>
<dbReference type="GO" id="GO:0016740">
    <property type="term" value="F:transferase activity"/>
    <property type="evidence" value="ECO:0007669"/>
    <property type="project" value="UniProtKB-KW"/>
</dbReference>
<evidence type="ECO:0000313" key="2">
    <source>
        <dbReference type="Proteomes" id="UP000183940"/>
    </source>
</evidence>
<gene>
    <name evidence="1" type="ORF">BI308_02695</name>
</gene>
<dbReference type="STRING" id="1925591.BI308_02695"/>
<keyword evidence="2" id="KW-1185">Reference proteome</keyword>
<reference evidence="1" key="1">
    <citation type="submission" date="2016-10" db="EMBL/GenBank/DDBJ databases">
        <title>CRISPR-Cas defence system in Roseofilum reptotaenium: evidence of a bacteriophage-cyanobacterium arms race in the coral black band disease.</title>
        <authorList>
            <person name="Buerger P."/>
            <person name="Wood-Charlson E.M."/>
            <person name="Weynberg K.D."/>
            <person name="Willis B."/>
            <person name="Van Oppen M.J."/>
        </authorList>
    </citation>
    <scope>NUCLEOTIDE SEQUENCE [LARGE SCALE GENOMIC DNA]</scope>
    <source>
        <strain evidence="1">AO1-A</strain>
    </source>
</reference>
<dbReference type="Proteomes" id="UP000183940">
    <property type="component" value="Unassembled WGS sequence"/>
</dbReference>
<dbReference type="NCBIfam" id="NF045582">
    <property type="entry name" value="Npun_R2823_gen"/>
    <property type="match status" value="1"/>
</dbReference>